<evidence type="ECO:0000256" key="2">
    <source>
        <dbReference type="ARBA" id="ARBA00023002"/>
    </source>
</evidence>
<dbReference type="InterPro" id="IPR036291">
    <property type="entry name" value="NAD(P)-bd_dom_sf"/>
</dbReference>
<dbReference type="SUPFAM" id="SSF51735">
    <property type="entry name" value="NAD(P)-binding Rossmann-fold domains"/>
    <property type="match status" value="1"/>
</dbReference>
<dbReference type="PRINTS" id="PR00081">
    <property type="entry name" value="GDHRDH"/>
</dbReference>
<evidence type="ECO:0000256" key="3">
    <source>
        <dbReference type="RuleBase" id="RU000363"/>
    </source>
</evidence>
<dbReference type="Proteomes" id="UP000501128">
    <property type="component" value="Chromosome"/>
</dbReference>
<dbReference type="GO" id="GO:0016491">
    <property type="term" value="F:oxidoreductase activity"/>
    <property type="evidence" value="ECO:0007669"/>
    <property type="project" value="UniProtKB-KW"/>
</dbReference>
<proteinExistence type="inferred from homology"/>
<dbReference type="KEGG" id="srho:HH216_17025"/>
<dbReference type="InterPro" id="IPR002347">
    <property type="entry name" value="SDR_fam"/>
</dbReference>
<comment type="similarity">
    <text evidence="1 3">Belongs to the short-chain dehydrogenases/reductases (SDR) family.</text>
</comment>
<gene>
    <name evidence="4" type="ORF">HH216_17025</name>
</gene>
<sequence>MNQPETSIWFVTGISGGLGKSLAETIMQHGDFVVGTFRNHEQVDAFNAQHDGRGLALLLDVTKPEQIQRAVQTVQDRFGRLDVLVNNAGYGFAGAVEEATEADVRAVFEANFFGMLAVTQAFLPLFRQQRHGRIIQISSQSGVKAVPGFGIYNASKFAVEGLSEALAAEIAPLGIHLTLVEPGPFRTNFAGSSFGKAEQHIADYDGTAGAFRQRMEQANGKQEGDPDKAADAIWALSRQDNPPLRLPLGKISVTTIQAKIDSLQADLNAGKAIAEQAVFA</sequence>
<dbReference type="InterPro" id="IPR020904">
    <property type="entry name" value="Sc_DH/Rdtase_CS"/>
</dbReference>
<keyword evidence="2" id="KW-0560">Oxidoreductase</keyword>
<dbReference type="InterPro" id="IPR051911">
    <property type="entry name" value="SDR_oxidoreductase"/>
</dbReference>
<dbReference type="AlphaFoldDB" id="A0A7L5DTK1"/>
<dbReference type="PANTHER" id="PTHR43976:SF16">
    <property type="entry name" value="SHORT-CHAIN DEHYDROGENASE_REDUCTASE FAMILY PROTEIN"/>
    <property type="match status" value="1"/>
</dbReference>
<dbReference type="PANTHER" id="PTHR43976">
    <property type="entry name" value="SHORT CHAIN DEHYDROGENASE"/>
    <property type="match status" value="1"/>
</dbReference>
<name>A0A7L5DTK1_9BACT</name>
<accession>A0A7L5DTK1</accession>
<dbReference type="RefSeq" id="WP_169551889.1">
    <property type="nucleotide sequence ID" value="NZ_CP051677.1"/>
</dbReference>
<dbReference type="Pfam" id="PF00106">
    <property type="entry name" value="adh_short"/>
    <property type="match status" value="1"/>
</dbReference>
<dbReference type="PRINTS" id="PR00080">
    <property type="entry name" value="SDRFAMILY"/>
</dbReference>
<protein>
    <submittedName>
        <fullName evidence="4">SDR family NAD(P)-dependent oxidoreductase</fullName>
    </submittedName>
</protein>
<dbReference type="NCBIfam" id="NF004824">
    <property type="entry name" value="PRK06180.1"/>
    <property type="match status" value="1"/>
</dbReference>
<evidence type="ECO:0000313" key="5">
    <source>
        <dbReference type="Proteomes" id="UP000501128"/>
    </source>
</evidence>
<dbReference type="Gene3D" id="3.40.50.720">
    <property type="entry name" value="NAD(P)-binding Rossmann-like Domain"/>
    <property type="match status" value="1"/>
</dbReference>
<evidence type="ECO:0000313" key="4">
    <source>
        <dbReference type="EMBL" id="QJD79928.1"/>
    </source>
</evidence>
<dbReference type="EMBL" id="CP051677">
    <property type="protein sequence ID" value="QJD79928.1"/>
    <property type="molecule type" value="Genomic_DNA"/>
</dbReference>
<keyword evidence="5" id="KW-1185">Reference proteome</keyword>
<dbReference type="PROSITE" id="PS00061">
    <property type="entry name" value="ADH_SHORT"/>
    <property type="match status" value="1"/>
</dbReference>
<organism evidence="4 5">
    <name type="scientific">Spirosoma rhododendri</name>
    <dbReference type="NCBI Taxonomy" id="2728024"/>
    <lineage>
        <taxon>Bacteria</taxon>
        <taxon>Pseudomonadati</taxon>
        <taxon>Bacteroidota</taxon>
        <taxon>Cytophagia</taxon>
        <taxon>Cytophagales</taxon>
        <taxon>Cytophagaceae</taxon>
        <taxon>Spirosoma</taxon>
    </lineage>
</organism>
<reference evidence="4 5" key="1">
    <citation type="submission" date="2020-04" db="EMBL/GenBank/DDBJ databases">
        <title>Genome sequencing of novel species.</title>
        <authorList>
            <person name="Heo J."/>
            <person name="Kim S.-J."/>
            <person name="Kim J.-S."/>
            <person name="Hong S.-B."/>
            <person name="Kwon S.-W."/>
        </authorList>
    </citation>
    <scope>NUCLEOTIDE SEQUENCE [LARGE SCALE GENOMIC DNA]</scope>
    <source>
        <strain evidence="4 5">CJU-R4</strain>
    </source>
</reference>
<evidence type="ECO:0000256" key="1">
    <source>
        <dbReference type="ARBA" id="ARBA00006484"/>
    </source>
</evidence>
<dbReference type="CDD" id="cd05374">
    <property type="entry name" value="17beta-HSD-like_SDR_c"/>
    <property type="match status" value="1"/>
</dbReference>